<dbReference type="EMBL" id="SWJQ01002734">
    <property type="protein sequence ID" value="TRZ06231.1"/>
    <property type="molecule type" value="Genomic_DNA"/>
</dbReference>
<evidence type="ECO:0000256" key="4">
    <source>
        <dbReference type="ARBA" id="ARBA00023180"/>
    </source>
</evidence>
<dbReference type="InterPro" id="IPR015631">
    <property type="entry name" value="CD2/SLAM_rcpt"/>
</dbReference>
<sequence length="379" mass="40626">MEDAGTYSVNLDGKISTFILRVYRELTEPTVTCEAQDCLDKVCLFSLRCSVRGPDTGFGNISYTWRGWDQRREERPVVLTVVDKSSLDNLEPLRCTARNAVSSRSVTITTPEELCPGAPLGRGVRIRLIAATGPTVILLLFLVLYCKSKGYCPASAACTARKARVVSASSEISATAGPGHRGCSQAMSWLGPAPGLAWDKHGTESRRAFSALPQITDLPEPEPELTMVQLGPEPGLAMDLLRPEPGLTMDQLRPEPGLAMDQLRPEPGLTMDQLGPEPVPFSNQLGPVPGPALDHCGPAQGQAIDQCQPWTSSDQSWDWPWTSVTRTGTAHGPVQTRPSTGLGPVPTSTRVGQGPAQTSAGTEPKPARLARCQWGPPDG</sequence>
<feature type="compositionally biased region" description="Polar residues" evidence="5">
    <location>
        <begin position="346"/>
        <end position="361"/>
    </location>
</feature>
<evidence type="ECO:0000256" key="1">
    <source>
        <dbReference type="ARBA" id="ARBA00004370"/>
    </source>
</evidence>
<proteinExistence type="predicted"/>
<dbReference type="PANTHER" id="PTHR12080">
    <property type="entry name" value="SIGNALING LYMPHOCYTIC ACTIVATION MOLECULE"/>
    <property type="match status" value="1"/>
</dbReference>
<name>A0A8K1FY98_9PASS</name>
<organism evidence="7 8">
    <name type="scientific">Zosterops borbonicus</name>
    <dbReference type="NCBI Taxonomy" id="364589"/>
    <lineage>
        <taxon>Eukaryota</taxon>
        <taxon>Metazoa</taxon>
        <taxon>Chordata</taxon>
        <taxon>Craniata</taxon>
        <taxon>Vertebrata</taxon>
        <taxon>Euteleostomi</taxon>
        <taxon>Archelosauria</taxon>
        <taxon>Archosauria</taxon>
        <taxon>Dinosauria</taxon>
        <taxon>Saurischia</taxon>
        <taxon>Theropoda</taxon>
        <taxon>Coelurosauria</taxon>
        <taxon>Aves</taxon>
        <taxon>Neognathae</taxon>
        <taxon>Neoaves</taxon>
        <taxon>Telluraves</taxon>
        <taxon>Australaves</taxon>
        <taxon>Passeriformes</taxon>
        <taxon>Sylvioidea</taxon>
        <taxon>Zosteropidae</taxon>
        <taxon>Zosterops</taxon>
    </lineage>
</organism>
<keyword evidence="8" id="KW-1185">Reference proteome</keyword>
<keyword evidence="4" id="KW-0325">Glycoprotein</keyword>
<keyword evidence="2" id="KW-0732">Signal</keyword>
<dbReference type="PROSITE" id="PS50835">
    <property type="entry name" value="IG_LIKE"/>
    <property type="match status" value="1"/>
</dbReference>
<evidence type="ECO:0000313" key="8">
    <source>
        <dbReference type="Proteomes" id="UP000796761"/>
    </source>
</evidence>
<dbReference type="GO" id="GO:0016020">
    <property type="term" value="C:membrane"/>
    <property type="evidence" value="ECO:0007669"/>
    <property type="project" value="UniProtKB-SubCell"/>
</dbReference>
<evidence type="ECO:0000313" key="7">
    <source>
        <dbReference type="EMBL" id="TRZ06231.1"/>
    </source>
</evidence>
<dbReference type="Proteomes" id="UP000796761">
    <property type="component" value="Unassembled WGS sequence"/>
</dbReference>
<evidence type="ECO:0000256" key="3">
    <source>
        <dbReference type="ARBA" id="ARBA00023136"/>
    </source>
</evidence>
<keyword evidence="3" id="KW-0472">Membrane</keyword>
<comment type="caution">
    <text evidence="7">The sequence shown here is derived from an EMBL/GenBank/DDBJ whole genome shotgun (WGS) entry which is preliminary data.</text>
</comment>
<comment type="subcellular location">
    <subcellularLocation>
        <location evidence="1">Membrane</location>
    </subcellularLocation>
</comment>
<feature type="compositionally biased region" description="Polar residues" evidence="5">
    <location>
        <begin position="309"/>
        <end position="328"/>
    </location>
</feature>
<feature type="region of interest" description="Disordered" evidence="5">
    <location>
        <begin position="309"/>
        <end position="379"/>
    </location>
</feature>
<accession>A0A8K1FY98</accession>
<dbReference type="OrthoDB" id="8741746at2759"/>
<dbReference type="Gene3D" id="2.60.40.10">
    <property type="entry name" value="Immunoglobulins"/>
    <property type="match status" value="1"/>
</dbReference>
<protein>
    <recommendedName>
        <fullName evidence="6">Ig-like domain-containing protein</fullName>
    </recommendedName>
</protein>
<evidence type="ECO:0000256" key="5">
    <source>
        <dbReference type="SAM" id="MobiDB-lite"/>
    </source>
</evidence>
<dbReference type="InterPro" id="IPR007110">
    <property type="entry name" value="Ig-like_dom"/>
</dbReference>
<feature type="domain" description="Ig-like" evidence="6">
    <location>
        <begin position="29"/>
        <end position="107"/>
    </location>
</feature>
<reference evidence="7" key="1">
    <citation type="submission" date="2019-04" db="EMBL/GenBank/DDBJ databases">
        <title>Genome assembly of Zosterops borbonicus 15179.</title>
        <authorList>
            <person name="Leroy T."/>
            <person name="Anselmetti Y."/>
            <person name="Tilak M.-K."/>
            <person name="Nabholz B."/>
        </authorList>
    </citation>
    <scope>NUCLEOTIDE SEQUENCE</scope>
    <source>
        <strain evidence="7">HGM_15179</strain>
        <tissue evidence="7">Muscle</tissue>
    </source>
</reference>
<evidence type="ECO:0000256" key="2">
    <source>
        <dbReference type="ARBA" id="ARBA00022729"/>
    </source>
</evidence>
<gene>
    <name evidence="7" type="ORF">HGM15179_020877</name>
</gene>
<dbReference type="PANTHER" id="PTHR12080:SF55">
    <property type="entry name" value="LYMPHOCYTE FUNCTION-ASSOCIATED ANTIGEN 3"/>
    <property type="match status" value="1"/>
</dbReference>
<dbReference type="InterPro" id="IPR013783">
    <property type="entry name" value="Ig-like_fold"/>
</dbReference>
<dbReference type="AlphaFoldDB" id="A0A8K1FY98"/>
<evidence type="ECO:0000259" key="6">
    <source>
        <dbReference type="PROSITE" id="PS50835"/>
    </source>
</evidence>